<feature type="chain" id="PRO_5045297934" evidence="1">
    <location>
        <begin position="20"/>
        <end position="160"/>
    </location>
</feature>
<dbReference type="InterPro" id="IPR018637">
    <property type="entry name" value="DUF2059"/>
</dbReference>
<feature type="signal peptide" evidence="1">
    <location>
        <begin position="1"/>
        <end position="19"/>
    </location>
</feature>
<keyword evidence="4" id="KW-1185">Reference proteome</keyword>
<evidence type="ECO:0000256" key="1">
    <source>
        <dbReference type="SAM" id="SignalP"/>
    </source>
</evidence>
<evidence type="ECO:0000313" key="3">
    <source>
        <dbReference type="EMBL" id="MFC3912463.1"/>
    </source>
</evidence>
<dbReference type="Proteomes" id="UP001595692">
    <property type="component" value="Unassembled WGS sequence"/>
</dbReference>
<reference evidence="4" key="1">
    <citation type="journal article" date="2019" name="Int. J. Syst. Evol. Microbiol.">
        <title>The Global Catalogue of Microorganisms (GCM) 10K type strain sequencing project: providing services to taxonomists for standard genome sequencing and annotation.</title>
        <authorList>
            <consortium name="The Broad Institute Genomics Platform"/>
            <consortium name="The Broad Institute Genome Sequencing Center for Infectious Disease"/>
            <person name="Wu L."/>
            <person name="Ma J."/>
        </authorList>
    </citation>
    <scope>NUCLEOTIDE SEQUENCE [LARGE SCALE GENOMIC DNA]</scope>
    <source>
        <strain evidence="4">CCUG 54939</strain>
    </source>
</reference>
<gene>
    <name evidence="3" type="ORF">ACFOSS_03145</name>
</gene>
<keyword evidence="1" id="KW-0732">Signal</keyword>
<accession>A0ABV8CKE3</accession>
<dbReference type="Pfam" id="PF09832">
    <property type="entry name" value="DUF2059"/>
    <property type="match status" value="1"/>
</dbReference>
<feature type="domain" description="DUF2059" evidence="2">
    <location>
        <begin position="72"/>
        <end position="129"/>
    </location>
</feature>
<dbReference type="RefSeq" id="WP_377150569.1">
    <property type="nucleotide sequence ID" value="NZ_JBHSAF010000001.1"/>
</dbReference>
<organism evidence="3 4">
    <name type="scientific">Pseudaeromonas sharmana</name>
    <dbReference type="NCBI Taxonomy" id="328412"/>
    <lineage>
        <taxon>Bacteria</taxon>
        <taxon>Pseudomonadati</taxon>
        <taxon>Pseudomonadota</taxon>
        <taxon>Gammaproteobacteria</taxon>
        <taxon>Aeromonadales</taxon>
        <taxon>Aeromonadaceae</taxon>
        <taxon>Pseudaeromonas</taxon>
    </lineage>
</organism>
<protein>
    <submittedName>
        <fullName evidence="3">DUF2059 domain-containing protein</fullName>
    </submittedName>
</protein>
<dbReference type="EMBL" id="JBHSAF010000001">
    <property type="protein sequence ID" value="MFC3912463.1"/>
    <property type="molecule type" value="Genomic_DNA"/>
</dbReference>
<evidence type="ECO:0000313" key="4">
    <source>
        <dbReference type="Proteomes" id="UP001595692"/>
    </source>
</evidence>
<name>A0ABV8CKE3_9GAMM</name>
<sequence>MRTVWCGLLSVLMTCHVWAGDSALELADLIGGKEQYQRQSHQVLLEMIRKQPAMARYQRVVQRWAQEYLTWERMRAELAMTYHAHFTHQEIEQMVQFFRTPVGQKYVRYTPLMREEMIRIGQRLAREQQPRLIMMLRAAGAKVEMRQPASSATSSQSNSQ</sequence>
<evidence type="ECO:0000259" key="2">
    <source>
        <dbReference type="Pfam" id="PF09832"/>
    </source>
</evidence>
<proteinExistence type="predicted"/>
<comment type="caution">
    <text evidence="3">The sequence shown here is derived from an EMBL/GenBank/DDBJ whole genome shotgun (WGS) entry which is preliminary data.</text>
</comment>